<proteinExistence type="predicted"/>
<dbReference type="Gene3D" id="3.80.10.10">
    <property type="entry name" value="Ribonuclease Inhibitor"/>
    <property type="match status" value="1"/>
</dbReference>
<protein>
    <recommendedName>
        <fullName evidence="3">F-box domain-containing protein</fullName>
    </recommendedName>
</protein>
<sequence length="679" mass="77941">MSSIHTSSVCQRVFSIQELVDSIASYLVPSDLFRCVQVHSSWNVTLIPSLWNTIDDSLYRWPEFIDEHNPYLSKEVKDPQDWMLAVFKKYGHHIRHLRISFLVTIEAAFASTHCVHLQSLGILSNQKLTKAEIRESSRMQSLRGGLSWPERQKLGEAGPFEAPEFEGAIIPAQILFRIKSVQRTDWITFQRSWLLVRRNRSLMTLKIGQSLLALGRISSPTVFIDLLAALPNLGTLEHNLHCLDGYQLLGRLAHLHSFSSMYYHVPEALDHRKTYKNIRSFGRPHAISQLHVAWILKDFPNLECLALGWIDTTQPSDPEAFRIIGNLPLKLRELRVASVNEHRELNIWVEIISLCPELRRFVANNLTRQVVDTLVQHSRKLVELRQSCDDTPIVYNQYWTQTLNGILESCPDLKILDCINCAVQVPDWDDEVWVCTGLETFRCKIVGFDRLSKEEERVLGVIAERKKAHQLLSSGGGRRQPVGKELRCLEQHYRMYDRLSALTSLRVIDLGGGYRDDMLLLDDNAPFYEVDGYEYLRYGGPMENSMELSLSSGLSRLATLRRIEVFGFEGVDHRIDKAELRWMATSWPRLREMRGLHVDTLPYIEFDLRKAALTKYMRALRPEVKQLGYGCRKDDGTEDEPPLLGPRTVRPWATVAPSSPTVAVAPRRQRSKAICCFVQ</sequence>
<dbReference type="InterPro" id="IPR032675">
    <property type="entry name" value="LRR_dom_sf"/>
</dbReference>
<reference evidence="1" key="1">
    <citation type="journal article" date="2020" name="Fungal Divers.">
        <title>Resolving the Mortierellaceae phylogeny through synthesis of multi-gene phylogenetics and phylogenomics.</title>
        <authorList>
            <person name="Vandepol N."/>
            <person name="Liber J."/>
            <person name="Desiro A."/>
            <person name="Na H."/>
            <person name="Kennedy M."/>
            <person name="Barry K."/>
            <person name="Grigoriev I.V."/>
            <person name="Miller A.N."/>
            <person name="O'Donnell K."/>
            <person name="Stajich J.E."/>
            <person name="Bonito G."/>
        </authorList>
    </citation>
    <scope>NUCLEOTIDE SEQUENCE</scope>
    <source>
        <strain evidence="1">NRRL 2591</strain>
    </source>
</reference>
<organism evidence="1 2">
    <name type="scientific">Mortierella hygrophila</name>
    <dbReference type="NCBI Taxonomy" id="979708"/>
    <lineage>
        <taxon>Eukaryota</taxon>
        <taxon>Fungi</taxon>
        <taxon>Fungi incertae sedis</taxon>
        <taxon>Mucoromycota</taxon>
        <taxon>Mortierellomycotina</taxon>
        <taxon>Mortierellomycetes</taxon>
        <taxon>Mortierellales</taxon>
        <taxon>Mortierellaceae</taxon>
        <taxon>Mortierella</taxon>
    </lineage>
</organism>
<dbReference type="AlphaFoldDB" id="A0A9P6K0S5"/>
<dbReference type="Proteomes" id="UP000723463">
    <property type="component" value="Unassembled WGS sequence"/>
</dbReference>
<dbReference type="EMBL" id="JAAAXW010000163">
    <property type="protein sequence ID" value="KAF9541538.1"/>
    <property type="molecule type" value="Genomic_DNA"/>
</dbReference>
<evidence type="ECO:0000313" key="2">
    <source>
        <dbReference type="Proteomes" id="UP000723463"/>
    </source>
</evidence>
<accession>A0A9P6K0S5</accession>
<comment type="caution">
    <text evidence="1">The sequence shown here is derived from an EMBL/GenBank/DDBJ whole genome shotgun (WGS) entry which is preliminary data.</text>
</comment>
<keyword evidence="2" id="KW-1185">Reference proteome</keyword>
<evidence type="ECO:0000313" key="1">
    <source>
        <dbReference type="EMBL" id="KAF9541538.1"/>
    </source>
</evidence>
<evidence type="ECO:0008006" key="3">
    <source>
        <dbReference type="Google" id="ProtNLM"/>
    </source>
</evidence>
<gene>
    <name evidence="1" type="ORF">EC957_002974</name>
</gene>
<name>A0A9P6K0S5_9FUNG</name>